<dbReference type="AlphaFoldDB" id="A0A919MQ58"/>
<feature type="domain" description="DUF3887" evidence="1">
    <location>
        <begin position="70"/>
        <end position="157"/>
    </location>
</feature>
<sequence>MHRQVLEAQESLRAAVDRARAEGHTWQEIGEVLGTTRQAAFQRFGRPVDPRTGEAMAAATLPGAGERALDVLTHLAAARFDRVRADFDDVLLRELDTEALASVWAVVVGSVGAFERFGAPVVHAAGDLTVVDVLMHFEAGQAAAQVSFRAEGTVAGLFLRPA</sequence>
<comment type="caution">
    <text evidence="2">The sequence shown here is derived from an EMBL/GenBank/DDBJ whole genome shotgun (WGS) entry which is preliminary data.</text>
</comment>
<dbReference type="EMBL" id="BOMQ01000074">
    <property type="protein sequence ID" value="GIE52777.1"/>
    <property type="molecule type" value="Genomic_DNA"/>
</dbReference>
<accession>A0A919MQ58</accession>
<evidence type="ECO:0000313" key="2">
    <source>
        <dbReference type="EMBL" id="GIE52777.1"/>
    </source>
</evidence>
<dbReference type="Pfam" id="PF13026">
    <property type="entry name" value="DUF3887"/>
    <property type="match status" value="1"/>
</dbReference>
<evidence type="ECO:0000313" key="3">
    <source>
        <dbReference type="Proteomes" id="UP000647172"/>
    </source>
</evidence>
<dbReference type="Proteomes" id="UP000647172">
    <property type="component" value="Unassembled WGS sequence"/>
</dbReference>
<evidence type="ECO:0000259" key="1">
    <source>
        <dbReference type="Pfam" id="PF13026"/>
    </source>
</evidence>
<protein>
    <recommendedName>
        <fullName evidence="1">DUF3887 domain-containing protein</fullName>
    </recommendedName>
</protein>
<name>A0A919MQ58_9ACTN</name>
<dbReference type="Gene3D" id="3.10.450.590">
    <property type="match status" value="1"/>
</dbReference>
<gene>
    <name evidence="2" type="ORF">Ani05nite_63110</name>
</gene>
<organism evidence="2 3">
    <name type="scientific">Actinoplanes nipponensis</name>
    <dbReference type="NCBI Taxonomy" id="135950"/>
    <lineage>
        <taxon>Bacteria</taxon>
        <taxon>Bacillati</taxon>
        <taxon>Actinomycetota</taxon>
        <taxon>Actinomycetes</taxon>
        <taxon>Micromonosporales</taxon>
        <taxon>Micromonosporaceae</taxon>
        <taxon>Actinoplanes</taxon>
    </lineage>
</organism>
<keyword evidence="3" id="KW-1185">Reference proteome</keyword>
<proteinExistence type="predicted"/>
<dbReference type="InterPro" id="IPR024981">
    <property type="entry name" value="DUF3887"/>
</dbReference>
<reference evidence="2" key="1">
    <citation type="submission" date="2021-01" db="EMBL/GenBank/DDBJ databases">
        <title>Whole genome shotgun sequence of Actinoplanes nipponensis NBRC 14063.</title>
        <authorList>
            <person name="Komaki H."/>
            <person name="Tamura T."/>
        </authorList>
    </citation>
    <scope>NUCLEOTIDE SEQUENCE</scope>
    <source>
        <strain evidence="2">NBRC 14063</strain>
    </source>
</reference>